<feature type="transmembrane region" description="Helical" evidence="1">
    <location>
        <begin position="78"/>
        <end position="101"/>
    </location>
</feature>
<feature type="transmembrane region" description="Helical" evidence="1">
    <location>
        <begin position="107"/>
        <end position="127"/>
    </location>
</feature>
<dbReference type="AlphaFoldDB" id="A0A562VCW6"/>
<dbReference type="EMBL" id="VLLL01000005">
    <property type="protein sequence ID" value="TWJ15719.1"/>
    <property type="molecule type" value="Genomic_DNA"/>
</dbReference>
<name>A0A562VCW6_9ACTN</name>
<comment type="caution">
    <text evidence="2">The sequence shown here is derived from an EMBL/GenBank/DDBJ whole genome shotgun (WGS) entry which is preliminary data.</text>
</comment>
<evidence type="ECO:0000313" key="2">
    <source>
        <dbReference type="EMBL" id="TWJ15719.1"/>
    </source>
</evidence>
<sequence>MSVPHPSPTAAATLWRLSIVFSALYGPYRLIFSTGEFNPDALYELSQLAGVVVGVCYLGLALFPLFAGGRRDEPASAWLRGALALLMLLVSLTSILILNGGRLSHGAFFFEHLVAPVMVVLDFVFVGRNQFRTRWWHPLTWLLPPLAYFVFLLATGVQAYGWLFSPHNPYFAGVVAGFVVGLTAVGYALFGIVRLRATLSARPAA</sequence>
<feature type="transmembrane region" description="Helical" evidence="1">
    <location>
        <begin position="48"/>
        <end position="66"/>
    </location>
</feature>
<evidence type="ECO:0000256" key="1">
    <source>
        <dbReference type="SAM" id="Phobius"/>
    </source>
</evidence>
<gene>
    <name evidence="2" type="ORF">LX16_1433</name>
</gene>
<reference evidence="2 3" key="1">
    <citation type="journal article" date="2013" name="Stand. Genomic Sci.">
        <title>Genomic Encyclopedia of Type Strains, Phase I: The one thousand microbial genomes (KMG-I) project.</title>
        <authorList>
            <person name="Kyrpides N.C."/>
            <person name="Woyke T."/>
            <person name="Eisen J.A."/>
            <person name="Garrity G."/>
            <person name="Lilburn T.G."/>
            <person name="Beck B.J."/>
            <person name="Whitman W.B."/>
            <person name="Hugenholtz P."/>
            <person name="Klenk H.P."/>
        </authorList>
    </citation>
    <scope>NUCLEOTIDE SEQUENCE [LARGE SCALE GENOMIC DNA]</scope>
    <source>
        <strain evidence="2 3">DSM 45044</strain>
    </source>
</reference>
<feature type="transmembrane region" description="Helical" evidence="1">
    <location>
        <begin position="139"/>
        <end position="164"/>
    </location>
</feature>
<accession>A0A562VCW6</accession>
<dbReference type="RefSeq" id="WP_147134878.1">
    <property type="nucleotide sequence ID" value="NZ_BAABIJ010000001.1"/>
</dbReference>
<organism evidence="2 3">
    <name type="scientific">Stackebrandtia albiflava</name>
    <dbReference type="NCBI Taxonomy" id="406432"/>
    <lineage>
        <taxon>Bacteria</taxon>
        <taxon>Bacillati</taxon>
        <taxon>Actinomycetota</taxon>
        <taxon>Actinomycetes</taxon>
        <taxon>Glycomycetales</taxon>
        <taxon>Glycomycetaceae</taxon>
        <taxon>Stackebrandtia</taxon>
    </lineage>
</organism>
<dbReference type="Proteomes" id="UP000321617">
    <property type="component" value="Unassembled WGS sequence"/>
</dbReference>
<feature type="transmembrane region" description="Helical" evidence="1">
    <location>
        <begin position="12"/>
        <end position="28"/>
    </location>
</feature>
<keyword evidence="1" id="KW-1133">Transmembrane helix</keyword>
<proteinExistence type="predicted"/>
<protein>
    <recommendedName>
        <fullName evidence="4">FAR-17a/AIG1-like protein</fullName>
    </recommendedName>
</protein>
<keyword evidence="1" id="KW-0812">Transmembrane</keyword>
<evidence type="ECO:0000313" key="3">
    <source>
        <dbReference type="Proteomes" id="UP000321617"/>
    </source>
</evidence>
<dbReference type="OrthoDB" id="3261081at2"/>
<keyword evidence="3" id="KW-1185">Reference proteome</keyword>
<evidence type="ECO:0008006" key="4">
    <source>
        <dbReference type="Google" id="ProtNLM"/>
    </source>
</evidence>
<keyword evidence="1" id="KW-0472">Membrane</keyword>
<feature type="transmembrane region" description="Helical" evidence="1">
    <location>
        <begin position="170"/>
        <end position="193"/>
    </location>
</feature>